<evidence type="ECO:0000313" key="6">
    <source>
        <dbReference type="Proteomes" id="UP000777935"/>
    </source>
</evidence>
<sequence length="321" mass="34227">MLDFRDGILIKRWLHGSRVDEPLAYEQYSATTAAGSGTSYEMYADRLGSILTVIEAATGTLAAEYIYDSFGNRTQTGSLTQRYGFTGREVDPESGLMYFRARHYDPALGQFLQRDPIGFAAGDLNLYAYVWNDPYNWTDPSGLMSGTDYTVLAAGTSLLTVGALCASGVCPDPSDFPDSQDMKDSIGSATIGLLGSLLGALGNIVFNDANGSGEGESGRDARPEPYIDGDGAEHILDGHQSGAGKPGKTEFPPDWDEGKILDAAEEIARNGKEVPHGSHNPNDIMYEGTVDGVDIDVIVEPGGRIITAIPTGGDGVIKNPW</sequence>
<evidence type="ECO:0000256" key="2">
    <source>
        <dbReference type="SAM" id="MobiDB-lite"/>
    </source>
</evidence>
<dbReference type="Pfam" id="PF14436">
    <property type="entry name" value="EndoU_bacteria"/>
    <property type="match status" value="1"/>
</dbReference>
<feature type="domain" description="Bacterial EndoU nuclease" evidence="3">
    <location>
        <begin position="241"/>
        <end position="310"/>
    </location>
</feature>
<dbReference type="PANTHER" id="PTHR32305:SF15">
    <property type="entry name" value="PROTEIN RHSA-RELATED"/>
    <property type="match status" value="1"/>
</dbReference>
<keyword evidence="1" id="KW-0677">Repeat</keyword>
<dbReference type="Gene3D" id="2.180.10.10">
    <property type="entry name" value="RHS repeat-associated core"/>
    <property type="match status" value="1"/>
</dbReference>
<dbReference type="RefSeq" id="WP_174140074.1">
    <property type="nucleotide sequence ID" value="NZ_JABUFE010000024.1"/>
</dbReference>
<organism evidence="5 6">
    <name type="scientific">Parasulfitobacter algicola</name>
    <dbReference type="NCBI Taxonomy" id="2614809"/>
    <lineage>
        <taxon>Bacteria</taxon>
        <taxon>Pseudomonadati</taxon>
        <taxon>Pseudomonadota</taxon>
        <taxon>Alphaproteobacteria</taxon>
        <taxon>Rhodobacterales</taxon>
        <taxon>Roseobacteraceae</taxon>
        <taxon>Parasulfitobacter</taxon>
    </lineage>
</organism>
<feature type="domain" description="Teneurin-like YD-shell" evidence="4">
    <location>
        <begin position="36"/>
        <end position="134"/>
    </location>
</feature>
<dbReference type="EMBL" id="JABUFE010000024">
    <property type="protein sequence ID" value="NSX56925.1"/>
    <property type="molecule type" value="Genomic_DNA"/>
</dbReference>
<dbReference type="InterPro" id="IPR050708">
    <property type="entry name" value="T6SS_VgrG/RHS"/>
</dbReference>
<dbReference type="PANTHER" id="PTHR32305">
    <property type="match status" value="1"/>
</dbReference>
<feature type="compositionally biased region" description="Basic and acidic residues" evidence="2">
    <location>
        <begin position="216"/>
        <end position="237"/>
    </location>
</feature>
<gene>
    <name evidence="5" type="ORF">HRQ87_19270</name>
</gene>
<comment type="caution">
    <text evidence="5">The sequence shown here is derived from an EMBL/GenBank/DDBJ whole genome shotgun (WGS) entry which is preliminary data.</text>
</comment>
<feature type="region of interest" description="Disordered" evidence="2">
    <location>
        <begin position="211"/>
        <end position="256"/>
    </location>
</feature>
<reference evidence="5 6" key="1">
    <citation type="submission" date="2020-06" db="EMBL/GenBank/DDBJ databases">
        <title>Sulfitobacter algicola sp. nov., isolated from green algae.</title>
        <authorList>
            <person name="Wang C."/>
        </authorList>
    </citation>
    <scope>NUCLEOTIDE SEQUENCE [LARGE SCALE GENOMIC DNA]</scope>
    <source>
        <strain evidence="5 6">1151</strain>
    </source>
</reference>
<protein>
    <submittedName>
        <fullName evidence="5">EndoU domain-containing protein</fullName>
    </submittedName>
</protein>
<accession>A0ABX2IWH2</accession>
<evidence type="ECO:0000259" key="4">
    <source>
        <dbReference type="Pfam" id="PF25023"/>
    </source>
</evidence>
<evidence type="ECO:0000313" key="5">
    <source>
        <dbReference type="EMBL" id="NSX56925.1"/>
    </source>
</evidence>
<keyword evidence="6" id="KW-1185">Reference proteome</keyword>
<dbReference type="InterPro" id="IPR022385">
    <property type="entry name" value="Rhs_assc_core"/>
</dbReference>
<dbReference type="InterPro" id="IPR029501">
    <property type="entry name" value="EndoU_bac"/>
</dbReference>
<name>A0ABX2IWH2_9RHOB</name>
<dbReference type="Pfam" id="PF25023">
    <property type="entry name" value="TEN_YD-shell"/>
    <property type="match status" value="1"/>
</dbReference>
<evidence type="ECO:0000259" key="3">
    <source>
        <dbReference type="Pfam" id="PF14436"/>
    </source>
</evidence>
<dbReference type="InterPro" id="IPR056823">
    <property type="entry name" value="TEN-like_YD-shell"/>
</dbReference>
<evidence type="ECO:0000256" key="1">
    <source>
        <dbReference type="ARBA" id="ARBA00022737"/>
    </source>
</evidence>
<proteinExistence type="predicted"/>
<dbReference type="NCBIfam" id="TIGR03696">
    <property type="entry name" value="Rhs_assc_core"/>
    <property type="match status" value="1"/>
</dbReference>
<dbReference type="Proteomes" id="UP000777935">
    <property type="component" value="Unassembled WGS sequence"/>
</dbReference>